<sequence>MNTDAPLARSTEVPALLFEMMRSFTVLAKTLNLSVAVEELGSTRQTVRRHIGQLEDAMGCKLFAVEQRRYTLTDQGARAVGPAQWLLTKGGVWHQGNFQSIDGMSRISYEGPAGAAFYQQQIPMSGVWSGKSDLLRAALKAWTLSEGKLESLYNKDIRPYILAFRAAKDDLICMEVGEKSLYSNWFGWANARSSVGRNLSEFAFTQEFSSIADSSFRDVEAGQGVRLDQTAMWIRKNADDPLECLLYDRLLMGVQMPDGTPAIISVCDRPTEMKIDALDANLINEIPDKLWVDFRLTR</sequence>
<dbReference type="InterPro" id="IPR000847">
    <property type="entry name" value="LysR_HTH_N"/>
</dbReference>
<dbReference type="Proteomes" id="UP000530268">
    <property type="component" value="Unassembled WGS sequence"/>
</dbReference>
<dbReference type="InterPro" id="IPR036390">
    <property type="entry name" value="WH_DNA-bd_sf"/>
</dbReference>
<dbReference type="PROSITE" id="PS50931">
    <property type="entry name" value="HTH_LYSR"/>
    <property type="match status" value="1"/>
</dbReference>
<dbReference type="SUPFAM" id="SSF46785">
    <property type="entry name" value="Winged helix' DNA-binding domain"/>
    <property type="match status" value="1"/>
</dbReference>
<accession>A0A7W6E0V3</accession>
<dbReference type="GO" id="GO:0003700">
    <property type="term" value="F:DNA-binding transcription factor activity"/>
    <property type="evidence" value="ECO:0007669"/>
    <property type="project" value="InterPro"/>
</dbReference>
<feature type="domain" description="HTH lysR-type" evidence="1">
    <location>
        <begin position="16"/>
        <end position="73"/>
    </location>
</feature>
<comment type="caution">
    <text evidence="2">The sequence shown here is derived from an EMBL/GenBank/DDBJ whole genome shotgun (WGS) entry which is preliminary data.</text>
</comment>
<dbReference type="Gene3D" id="1.10.10.10">
    <property type="entry name" value="Winged helix-like DNA-binding domain superfamily/Winged helix DNA-binding domain"/>
    <property type="match status" value="1"/>
</dbReference>
<name>A0A7W6E0V3_9RHOB</name>
<proteinExistence type="predicted"/>
<dbReference type="RefSeq" id="WP_184562016.1">
    <property type="nucleotide sequence ID" value="NZ_JACIEI010000001.1"/>
</dbReference>
<dbReference type="InterPro" id="IPR036388">
    <property type="entry name" value="WH-like_DNA-bd_sf"/>
</dbReference>
<evidence type="ECO:0000259" key="1">
    <source>
        <dbReference type="PROSITE" id="PS50931"/>
    </source>
</evidence>
<protein>
    <recommendedName>
        <fullName evidence="1">HTH lysR-type domain-containing protein</fullName>
    </recommendedName>
</protein>
<reference evidence="2 3" key="1">
    <citation type="submission" date="2020-08" db="EMBL/GenBank/DDBJ databases">
        <title>Genomic Encyclopedia of Type Strains, Phase IV (KMG-IV): sequencing the most valuable type-strain genomes for metagenomic binning, comparative biology and taxonomic classification.</title>
        <authorList>
            <person name="Goeker M."/>
        </authorList>
    </citation>
    <scope>NUCLEOTIDE SEQUENCE [LARGE SCALE GENOMIC DNA]</scope>
    <source>
        <strain evidence="2 3">DSM 102234</strain>
    </source>
</reference>
<organism evidence="2 3">
    <name type="scientific">Sulfitobacter undariae</name>
    <dbReference type="NCBI Taxonomy" id="1563671"/>
    <lineage>
        <taxon>Bacteria</taxon>
        <taxon>Pseudomonadati</taxon>
        <taxon>Pseudomonadota</taxon>
        <taxon>Alphaproteobacteria</taxon>
        <taxon>Rhodobacterales</taxon>
        <taxon>Roseobacteraceae</taxon>
        <taxon>Sulfitobacter</taxon>
    </lineage>
</organism>
<dbReference type="Pfam" id="PF00126">
    <property type="entry name" value="HTH_1"/>
    <property type="match status" value="1"/>
</dbReference>
<keyword evidence="3" id="KW-1185">Reference proteome</keyword>
<dbReference type="EMBL" id="JACIEI010000001">
    <property type="protein sequence ID" value="MBB3992662.1"/>
    <property type="molecule type" value="Genomic_DNA"/>
</dbReference>
<evidence type="ECO:0000313" key="2">
    <source>
        <dbReference type="EMBL" id="MBB3992662.1"/>
    </source>
</evidence>
<evidence type="ECO:0000313" key="3">
    <source>
        <dbReference type="Proteomes" id="UP000530268"/>
    </source>
</evidence>
<gene>
    <name evidence="2" type="ORF">GGR95_000281</name>
</gene>
<dbReference type="AlphaFoldDB" id="A0A7W6E0V3"/>